<accession>A0AAV7E251</accession>
<proteinExistence type="predicted"/>
<dbReference type="PANTHER" id="PTHR33103:SF27">
    <property type="entry name" value="OS04G0594700 PROTEIN"/>
    <property type="match status" value="1"/>
</dbReference>
<dbReference type="PANTHER" id="PTHR33103">
    <property type="entry name" value="OS01G0153900 PROTEIN"/>
    <property type="match status" value="1"/>
</dbReference>
<dbReference type="InterPro" id="IPR007750">
    <property type="entry name" value="DUF674"/>
</dbReference>
<dbReference type="EMBL" id="JAINDJ010000007">
    <property type="protein sequence ID" value="KAG9441468.1"/>
    <property type="molecule type" value="Genomic_DNA"/>
</dbReference>
<evidence type="ECO:0000313" key="1">
    <source>
        <dbReference type="EMBL" id="KAG9441468.1"/>
    </source>
</evidence>
<dbReference type="Pfam" id="PF05056">
    <property type="entry name" value="DUF674"/>
    <property type="match status" value="2"/>
</dbReference>
<evidence type="ECO:0000313" key="2">
    <source>
        <dbReference type="Proteomes" id="UP000825729"/>
    </source>
</evidence>
<organism evidence="1 2">
    <name type="scientific">Aristolochia fimbriata</name>
    <name type="common">White veined hardy Dutchman's pipe vine</name>
    <dbReference type="NCBI Taxonomy" id="158543"/>
    <lineage>
        <taxon>Eukaryota</taxon>
        <taxon>Viridiplantae</taxon>
        <taxon>Streptophyta</taxon>
        <taxon>Embryophyta</taxon>
        <taxon>Tracheophyta</taxon>
        <taxon>Spermatophyta</taxon>
        <taxon>Magnoliopsida</taxon>
        <taxon>Magnoliidae</taxon>
        <taxon>Piperales</taxon>
        <taxon>Aristolochiaceae</taxon>
        <taxon>Aristolochia</taxon>
    </lineage>
</organism>
<sequence length="457" mass="51198">MAAEKKIPLKLMVDIEKKRVVCAETGSDFVDVVFSFLTMPIGTVVRLSTKESKLGSMDGLYRSIEKLDEEYFHTPPCKAMLLRPRYDSQPKCDKLAVKIHDPVYHLYICRCCQVSQYYRNKCYKCGQDMSCATQTLSTKVNRGFVKGRVEFVVKDDMQVIPVSAASSLSILEKLQIREETVLEQKEIEFGREEAINFLKCFLLSRTALTDGFLSKSPHESTVLGRVIKPAKAKKMTEMEAAKETVGDSKIRMMQGKLIMRKSSNEALYLEAREDLINFILSFLTFPLGLVAKLVGGYSLPGSVGSLYQTVEELKTDDHFNSKESKTELLSPKLPHLMGCDDQLFGIEEADNPHKNYFFTAYAHSMGGSFMKASSKFLLTDDLTVLEPFSPSAAFSLLKKLDVPLHDLKELDITIGAEEAVKLLRAAMTSTTVLTDVFCPKKEEQSLQSTAVKCSLVQ</sequence>
<reference evidence="1 2" key="1">
    <citation type="submission" date="2021-07" db="EMBL/GenBank/DDBJ databases">
        <title>The Aristolochia fimbriata genome: insights into angiosperm evolution, floral development and chemical biosynthesis.</title>
        <authorList>
            <person name="Jiao Y."/>
        </authorList>
    </citation>
    <scope>NUCLEOTIDE SEQUENCE [LARGE SCALE GENOMIC DNA]</scope>
    <source>
        <strain evidence="1">IBCAS-2021</strain>
        <tissue evidence="1">Leaf</tissue>
    </source>
</reference>
<name>A0AAV7E251_ARIFI</name>
<dbReference type="Proteomes" id="UP000825729">
    <property type="component" value="Unassembled WGS sequence"/>
</dbReference>
<gene>
    <name evidence="1" type="ORF">H6P81_017322</name>
</gene>
<keyword evidence="2" id="KW-1185">Reference proteome</keyword>
<protein>
    <submittedName>
        <fullName evidence="1">Uncharacterized protein</fullName>
    </submittedName>
</protein>
<dbReference type="AlphaFoldDB" id="A0AAV7E251"/>
<comment type="caution">
    <text evidence="1">The sequence shown here is derived from an EMBL/GenBank/DDBJ whole genome shotgun (WGS) entry which is preliminary data.</text>
</comment>